<dbReference type="SMART" id="SM00829">
    <property type="entry name" value="PKS_ER"/>
    <property type="match status" value="1"/>
</dbReference>
<dbReference type="Pfam" id="PF23297">
    <property type="entry name" value="ACP_SdgA_C"/>
    <property type="match status" value="1"/>
</dbReference>
<dbReference type="SUPFAM" id="SSF53901">
    <property type="entry name" value="Thiolase-like"/>
    <property type="match status" value="1"/>
</dbReference>
<feature type="region of interest" description="C-terminal hotdog fold" evidence="8">
    <location>
        <begin position="1095"/>
        <end position="1249"/>
    </location>
</feature>
<dbReference type="InterPro" id="IPR050091">
    <property type="entry name" value="PKS_NRPS_Biosynth_Enz"/>
</dbReference>
<accession>A0A8H4ZC80</accession>
<evidence type="ECO:0000256" key="2">
    <source>
        <dbReference type="ARBA" id="ARBA00022553"/>
    </source>
</evidence>
<dbReference type="InterPro" id="IPR009081">
    <property type="entry name" value="PP-bd_ACP"/>
</dbReference>
<dbReference type="PROSITE" id="PS52019">
    <property type="entry name" value="PKS_MFAS_DH"/>
    <property type="match status" value="1"/>
</dbReference>
<name>A0A8H4ZC80_9HYPO</name>
<dbReference type="InterPro" id="IPR042104">
    <property type="entry name" value="PKS_dehydratase_sf"/>
</dbReference>
<dbReference type="EMBL" id="JABEVY010000194">
    <property type="protein sequence ID" value="KAF5243210.1"/>
    <property type="molecule type" value="Genomic_DNA"/>
</dbReference>
<dbReference type="SUPFAM" id="SSF53335">
    <property type="entry name" value="S-adenosyl-L-methionine-dependent methyltransferases"/>
    <property type="match status" value="1"/>
</dbReference>
<organism evidence="12 13">
    <name type="scientific">Fusarium anthophilum</name>
    <dbReference type="NCBI Taxonomy" id="48485"/>
    <lineage>
        <taxon>Eukaryota</taxon>
        <taxon>Fungi</taxon>
        <taxon>Dikarya</taxon>
        <taxon>Ascomycota</taxon>
        <taxon>Pezizomycotina</taxon>
        <taxon>Sordariomycetes</taxon>
        <taxon>Hypocreomycetidae</taxon>
        <taxon>Hypocreales</taxon>
        <taxon>Nectriaceae</taxon>
        <taxon>Fusarium</taxon>
        <taxon>Fusarium fujikuroi species complex</taxon>
    </lineage>
</organism>
<dbReference type="SMART" id="SM00826">
    <property type="entry name" value="PKS_DH"/>
    <property type="match status" value="1"/>
</dbReference>
<dbReference type="InterPro" id="IPR014031">
    <property type="entry name" value="Ketoacyl_synth_C"/>
</dbReference>
<dbReference type="SUPFAM" id="SSF51735">
    <property type="entry name" value="NAD(P)-binding Rossmann-fold domains"/>
    <property type="match status" value="2"/>
</dbReference>
<dbReference type="InterPro" id="IPR003953">
    <property type="entry name" value="FAD-dep_OxRdtase_2_FAD-bd"/>
</dbReference>
<evidence type="ECO:0000256" key="5">
    <source>
        <dbReference type="ARBA" id="ARBA00022857"/>
    </source>
</evidence>
<dbReference type="InterPro" id="IPR023213">
    <property type="entry name" value="CAT-like_dom_sf"/>
</dbReference>
<dbReference type="InterPro" id="IPR014030">
    <property type="entry name" value="Ketoacyl_synth_N"/>
</dbReference>
<feature type="active site" description="Proton donor; for dehydratase activity" evidence="8">
    <location>
        <position position="1160"/>
    </location>
</feature>
<feature type="domain" description="Carrier" evidence="9">
    <location>
        <begin position="2465"/>
        <end position="2543"/>
    </location>
</feature>
<keyword evidence="1" id="KW-0596">Phosphopantetheine</keyword>
<dbReference type="Pfam" id="PF21089">
    <property type="entry name" value="PKS_DH_N"/>
    <property type="match status" value="1"/>
</dbReference>
<evidence type="ECO:0000256" key="8">
    <source>
        <dbReference type="PROSITE-ProRule" id="PRU01363"/>
    </source>
</evidence>
<dbReference type="SUPFAM" id="SSF47336">
    <property type="entry name" value="ACP-like"/>
    <property type="match status" value="1"/>
</dbReference>
<dbReference type="InterPro" id="IPR029063">
    <property type="entry name" value="SAM-dependent_MTases_sf"/>
</dbReference>
<keyword evidence="4" id="KW-0808">Transferase</keyword>
<dbReference type="Pfam" id="PF08242">
    <property type="entry name" value="Methyltransf_12"/>
    <property type="match status" value="1"/>
</dbReference>
<dbReference type="Proteomes" id="UP000573603">
    <property type="component" value="Unassembled WGS sequence"/>
</dbReference>
<dbReference type="InterPro" id="IPR014043">
    <property type="entry name" value="Acyl_transferase_dom"/>
</dbReference>
<keyword evidence="3" id="KW-0285">Flavoprotein</keyword>
<dbReference type="Gene3D" id="3.40.47.10">
    <property type="match status" value="1"/>
</dbReference>
<feature type="active site" description="Proton acceptor; for dehydratase activity" evidence="8">
    <location>
        <position position="956"/>
    </location>
</feature>
<dbReference type="InterPro" id="IPR057326">
    <property type="entry name" value="KR_dom"/>
</dbReference>
<dbReference type="PANTHER" id="PTHR43775:SF22">
    <property type="entry name" value="SYNTHASE, PUTATIVE (JCVI)-RELATED"/>
    <property type="match status" value="1"/>
</dbReference>
<dbReference type="CDD" id="cd00833">
    <property type="entry name" value="PKS"/>
    <property type="match status" value="1"/>
</dbReference>
<dbReference type="InterPro" id="IPR049551">
    <property type="entry name" value="PKS_DH_C"/>
</dbReference>
<feature type="domain" description="Ketosynthase family 3 (KS3)" evidence="10">
    <location>
        <begin position="8"/>
        <end position="413"/>
    </location>
</feature>
<proteinExistence type="predicted"/>
<dbReference type="SMART" id="SM00822">
    <property type="entry name" value="PKS_KR"/>
    <property type="match status" value="1"/>
</dbReference>
<dbReference type="InterPro" id="IPR013217">
    <property type="entry name" value="Methyltransf_12"/>
</dbReference>
<dbReference type="SMART" id="SM00823">
    <property type="entry name" value="PKS_PP"/>
    <property type="match status" value="1"/>
</dbReference>
<dbReference type="InterPro" id="IPR011032">
    <property type="entry name" value="GroES-like_sf"/>
</dbReference>
<evidence type="ECO:0000256" key="4">
    <source>
        <dbReference type="ARBA" id="ARBA00022679"/>
    </source>
</evidence>
<dbReference type="InterPro" id="IPR016039">
    <property type="entry name" value="Thiolase-like"/>
</dbReference>
<evidence type="ECO:0000259" key="9">
    <source>
        <dbReference type="PROSITE" id="PS50075"/>
    </source>
</evidence>
<dbReference type="InterPro" id="IPR020843">
    <property type="entry name" value="ER"/>
</dbReference>
<dbReference type="SUPFAM" id="SSF55048">
    <property type="entry name" value="Probable ACP-binding domain of malonyl-CoA ACP transacylase"/>
    <property type="match status" value="1"/>
</dbReference>
<dbReference type="Pfam" id="PF02801">
    <property type="entry name" value="Ketoacyl-synt_C"/>
    <property type="match status" value="1"/>
</dbReference>
<protein>
    <recommendedName>
        <fullName evidence="14">Polyketide synthase</fullName>
    </recommendedName>
</protein>
<keyword evidence="6" id="KW-0560">Oxidoreductase</keyword>
<dbReference type="CDD" id="cd05195">
    <property type="entry name" value="enoyl_red"/>
    <property type="match status" value="1"/>
</dbReference>
<dbReference type="Pfam" id="PF13602">
    <property type="entry name" value="ADH_zinc_N_2"/>
    <property type="match status" value="1"/>
</dbReference>
<evidence type="ECO:0000256" key="6">
    <source>
        <dbReference type="ARBA" id="ARBA00023002"/>
    </source>
</evidence>
<dbReference type="Pfam" id="PF00890">
    <property type="entry name" value="FAD_binding_2"/>
    <property type="match status" value="1"/>
</dbReference>
<dbReference type="InterPro" id="IPR020841">
    <property type="entry name" value="PKS_Beta-ketoAc_synthase_dom"/>
</dbReference>
<dbReference type="InterPro" id="IPR039551">
    <property type="entry name" value="Cho/carn_acyl_trans"/>
</dbReference>
<dbReference type="InterPro" id="IPR032821">
    <property type="entry name" value="PKS_assoc"/>
</dbReference>
<reference evidence="12 13" key="1">
    <citation type="journal article" date="2020" name="BMC Genomics">
        <title>Correction to: Identification and distribution of gene clusters required for synthesis of sphingolipid metabolism inhibitors in diverse species of the filamentous fungus Fusarium.</title>
        <authorList>
            <person name="Kim H.S."/>
            <person name="Lohmar J.M."/>
            <person name="Busman M."/>
            <person name="Brown D.W."/>
            <person name="Naumann T.A."/>
            <person name="Divon H.H."/>
            <person name="Lysoe E."/>
            <person name="Uhlig S."/>
            <person name="Proctor R.H."/>
        </authorList>
    </citation>
    <scope>NUCLEOTIDE SEQUENCE [LARGE SCALE GENOMIC DNA]</scope>
    <source>
        <strain evidence="12 13">NRRL 25214</strain>
    </source>
</reference>
<evidence type="ECO:0008006" key="14">
    <source>
        <dbReference type="Google" id="ProtNLM"/>
    </source>
</evidence>
<dbReference type="InterPro" id="IPR042231">
    <property type="entry name" value="Cho/carn_acyl_trans_2"/>
</dbReference>
<evidence type="ECO:0000259" key="10">
    <source>
        <dbReference type="PROSITE" id="PS52004"/>
    </source>
</evidence>
<dbReference type="InterPro" id="IPR036291">
    <property type="entry name" value="NAD(P)-bd_dom_sf"/>
</dbReference>
<dbReference type="Gene3D" id="1.10.1200.10">
    <property type="entry name" value="ACP-like"/>
    <property type="match status" value="1"/>
</dbReference>
<dbReference type="InterPro" id="IPR020806">
    <property type="entry name" value="PKS_PP-bd"/>
</dbReference>
<dbReference type="InterPro" id="IPR001227">
    <property type="entry name" value="Ac_transferase_dom_sf"/>
</dbReference>
<dbReference type="Pfam" id="PF14765">
    <property type="entry name" value="PS-DH"/>
    <property type="match status" value="1"/>
</dbReference>
<dbReference type="InterPro" id="IPR036736">
    <property type="entry name" value="ACP-like_sf"/>
</dbReference>
<dbReference type="Pfam" id="PF00698">
    <property type="entry name" value="Acyl_transf_1"/>
    <property type="match status" value="1"/>
</dbReference>
<dbReference type="GO" id="GO:0006633">
    <property type="term" value="P:fatty acid biosynthetic process"/>
    <property type="evidence" value="ECO:0007669"/>
    <property type="project" value="TreeGrafter"/>
</dbReference>
<sequence>MTQIVNRPAPIAIIGVGCRLPGGANNLDKLWELLSESRNGQTEIPKDRWNADSWFDAYPDAKQSMVTKHGYFLQDDIAQFDAKFFGISSAEANSMDPQQRLFLMTTYEALEDAGIPVETLRGSNTSVYASIFERSYDRMGHKDLSTIGRTHLNGTGESTHTMAVLSNRISYCFDLRGPCMTIDTGCSGSLVGLHQACHSLRLGESNLALVGGSQLVIQPDVLSIMSGMGMLNPDGKSYAFDSRGAGYGRGEGVATIVLKRLDDALKDGDRVHAIIANSGVNQDGKTPGLNTPSSEAQAALSLRVYQEAGLNPADTSFVEAHGTGTQAGDRQEIESISKVFCEGSDRRDDLYVGSVKTNIGHLEATSGIAGLLKSILIPSELTKLPIPQHNAPARVSVNSFGYGGTNCHVILEDSGSKHKLAGNTNGTSTDQHLTNQLVSLNGSSAPTDGTTTVSFTPQLFLFSASTEKALLSTLENTKQWVTAHLVSPQTLHSLSYTLGARKSLLSFRRAIVASTSAELLEELDQMIHPKRATSLAPLTFVFSGQGAQWHAMGRELINSSQCFRQSMMAMEDIIRREGGSWSLIDELLKATSESRIGEAEISQPATTAIQIALVDLLESFSIRPSQVIGHSSGEVAAAYAAGALSRDNAVIVAYHRGVASSMAKASADVPGSMMAVTLGEAEAQRYIDMVTTGTISVACVNSPESSTISGDLSAIEELKSLLDAEGIFARKLKVDTAYHSHHMRRIAKHYEKAMQSVKSSDVWSGVTFYSSVTGTTKTTSFGADYWADNLVSQVKFSQALAFLRDDQSRNKPGMDTSVFIEIGPHSALAGPCRQTMTQPGGAKFKFEYVSALVRHKNAVQTVLSLAGKTFELGLKINLEAVLKMTDAQEPEIIWDLKSYPWDLTPFWHESRLSKAHRFRKFPPHDLLGLLDPSCTVQEPRWRYLINLDALPWLRDHVVEGFTLYPGAGYLTMAIEAMKQLVKLRDAQRSISRFILRDVIISKSLVLNESDNDELSGEVEVQLSMSTSQQYEGSRWETFRIWSYDSANESWTENCKGEITVEYESDKEDEVNGSRESHLRIEESMKLLNAARQSCDMEMTKAEFYEFAKLTGNQWDGAFSPINSLKYGNKQGLLDIIIPDVAALMPYRSFRPHLIHPITLDAVHQLSGMLFKKFVSNAPCVPTKITLLEIDASISTRPGKSLTAAMQIEPDGPKASTGQSWVFQEEGDGQLRPIIKLLVNLRAIGEAHQDENRPFIHGKVNRLEWNLDADFITEASFSQFLSVTMGLDENMTYNYEGNKVSAIEAEETYRVADQAASIWIRDALTYVETNSVEIKSPHLVKYLGWMKKWVNSDYYSQIMSGLGFEDEVSVLQRIDSLTESPELQLLARVGKALPEILSGTSDPLSVMLEGNLLIRAYEGGTFSGDYEAAVAYLQLLTFKNPRLRFLEIGAGTGGCTKRLLGGIVDRNSGGGLPIDQYTYTDISSGFFEKARSAFADWESYMDFKTLDVEGDPIAQGFEPESYDVIVASNVLHATKRMDVTMEHVRKLLRPGGSLILVENSPKGAVIGLIFGTLSGWWAHDDEFREDTALMHREQWDTILSRNGFGGIHVARNSMMVSKAVAPLTNGHSVRNKKIALIKNVADDKIVETSKYFKPMRINAQISECTWDEVDISGDTLYLVVDRAEAPLLLDPQPHLFTTINALLASKAKILWVVIQDTPDPVSTAYKGVVSAFIRVLRRESGNTGFITLDIRDPAPSPEVAGHAVAGVLQNCFWSDTHDEKALEPEIAYENGNLLIPRVLPDATFLKWARSSWNDSAMTHTKATLYQGDRALKLEVGTPGLLSSLRFVDSDLLPELRADQIEVKPDAYGVNYRDVCVALGQTHSNAQMVGEFAGVVTDVGIDMRDSFQVGDRVMGFGAQPYSNLSRVKGHHAHKTPDWMSNTTAASIPCAYVTAYQCLRNLANLEKGQTVLIHSASGAVGQAAIQLAQSIGAEIFCTVGNTEKRQFLTDNYGIPESHIYSSCSGSIKQRVMHLTGGEGVDLVLSTSTGEMLTESLDCVKSLGVFIDLAKTEMQKASFLSTAAFGKSITFHAFDLMTLATRKSDQIYRALGEVVKLVGSGALFPMEPAKFYPIEQVEDAFRLMSARKHIGKVVLVAQSTSRVKCVPAHPTPLQLRNDGTYIVAGGLGDLPSRICHFFAARGAGHIVSLSRRTIDDATRRKHVAAVEAHGSQLHLLKCDITIEEQMMNAASFCKALPPVRGVVQGALALKDRTFSQMTTDEWKQPLQPKIVGTINLNKYFASSDLAFFVALSSIVSVIGKSGQSNYAAGNGFQDGFARAHANHPHTHYASLNIGAVSIDAHGALETSQNETSISSIRAGLRQNSVMDISYDEFFANFEYLMTDNARKNGLHQSIQGVTRQSMMEAGDDYLLGNPIFYQLQHTVEQKTSDAAKNAKVDFAEALAGVKTMAEAEQLIQAAALAKFAVFLDRPIEEIRVDQSLATIGLDSLVSIELKNWMVRTFQVNLQTSELSGAGSITALTTTVAWRSKLIPGKIRQSESNDIRTPTKELSLSNGEQAQTNHGFHCCRTCKELPRYPLVDLDEAVKDLINSVGHFSHTREEYTELSRKAYALAAPDSLGRRLYNKLRAQADNPNVESWIADLLLRALHLKRRYPLAPFGNFLGTHFDSPAIHTQAERAAILTTALCEFKADRDTGRLEPDFLGTRANCGSSLSWLFNAVREPNVDCDKMMKYPGNEYVAVLRKGHLFKVPLKHAEAPVSYDVLKATYQAIVDLDLEERSWAGMLTTDDRDSWGLNRQKLLSSDSRNTVFLQIIEASVFVMCLDDNSPITRADRVRSGYLGDSFNRWHDKCTQIIVTANGRSATIFEHSMIDLMTVSQLSQRFQNAINSFDPSNAAVSNGTIAVDTASLKEIPLVTTQDIDSRIESLRQGYLAITSTKQYVPHIINCFGKRLFLSHSAPIKATVDLTIQLASRLYFGYLPASWETVSTAHFHLGRPEIVQVVLKSVMDFCDSALDDAVPRSEARAKLLQAARECNAQIAKGTEGRNYFRLMDVVEIMAQDQTDEKMPELFSDPVWKRGYPQLIMQTMVETKLAEDPGFTMPHPESVWMNYTVFNNSVEVCFVGPVKGVERFTVALDRAAELEGRVIAMWSRALTPAGVREHLKLIYHQHPEAESSKIFRLEYISMYDLVVVGHGIAGLAAAVSAAEFSPSAQIAVLEHAPEHSSGGNSRWSPANMRMPSVNEVLPGFVDDMVAASGSSGDRAYFERLASQAPEALQWLEKHGVQFHAMDYFLKSWPIRIQPVGKGAAIVEALKQSAKSKGVQLVYNCRAQRLHLGRGQAMIEAADGRRIIARTVVLASGGFQGSPDMLRTHLGPGAETLRPISPGTAWNAGDGIQMALANGAKASGDWNGMHSEVIDPRSSQPAPLVLNYPYGVVVNQDGKRFVDEGAGLVHDTWEHLSRTIHFDTPGRLAWAICDSRFFQLEDHEAAIRSDMPPVTADTISGLAAQMGMPEQALLNTILDYNAACNANMSGFTAGRLDNLATTSGLQPSKSNWARPLDAPPYTAFPLAAAIVYTFGGIATDVEARVLGQRGIIPNLYAAGEITGHFYEKAPNAVAVMRALVFGRIAGLHAISSR</sequence>
<dbReference type="Gene3D" id="3.40.366.10">
    <property type="entry name" value="Malonyl-Coenzyme A Acyl Carrier Protein, domain 2"/>
    <property type="match status" value="1"/>
</dbReference>
<dbReference type="GO" id="GO:0031177">
    <property type="term" value="F:phosphopantetheine binding"/>
    <property type="evidence" value="ECO:0007669"/>
    <property type="project" value="InterPro"/>
</dbReference>
<dbReference type="SUPFAM" id="SSF56425">
    <property type="entry name" value="Succinate dehydrogenase/fumarate reductase flavoprotein, catalytic domain"/>
    <property type="match status" value="1"/>
</dbReference>
<dbReference type="GO" id="GO:0004312">
    <property type="term" value="F:fatty acid synthase activity"/>
    <property type="evidence" value="ECO:0007669"/>
    <property type="project" value="TreeGrafter"/>
</dbReference>
<dbReference type="Pfam" id="PF00755">
    <property type="entry name" value="Carn_acyltransf"/>
    <property type="match status" value="1"/>
</dbReference>
<dbReference type="GO" id="GO:0016491">
    <property type="term" value="F:oxidoreductase activity"/>
    <property type="evidence" value="ECO:0007669"/>
    <property type="project" value="UniProtKB-KW"/>
</dbReference>
<dbReference type="Gene3D" id="3.90.180.10">
    <property type="entry name" value="Medium-chain alcohol dehydrogenases, catalytic domain"/>
    <property type="match status" value="1"/>
</dbReference>
<dbReference type="SMART" id="SM00827">
    <property type="entry name" value="PKS_AT"/>
    <property type="match status" value="1"/>
</dbReference>
<gene>
    <name evidence="12" type="ORF">FANTH_8309</name>
</gene>
<dbReference type="Gene3D" id="3.50.50.60">
    <property type="entry name" value="FAD/NAD(P)-binding domain"/>
    <property type="match status" value="1"/>
</dbReference>
<evidence type="ECO:0000259" key="11">
    <source>
        <dbReference type="PROSITE" id="PS52019"/>
    </source>
</evidence>
<keyword evidence="5" id="KW-0521">NADP</keyword>
<dbReference type="SUPFAM" id="SSF52777">
    <property type="entry name" value="CoA-dependent acyltransferases"/>
    <property type="match status" value="2"/>
</dbReference>
<dbReference type="InterPro" id="IPR036188">
    <property type="entry name" value="FAD/NAD-bd_sf"/>
</dbReference>
<dbReference type="InterPro" id="IPR049552">
    <property type="entry name" value="PKS_DH_N"/>
</dbReference>
<evidence type="ECO:0000313" key="12">
    <source>
        <dbReference type="EMBL" id="KAF5243210.1"/>
    </source>
</evidence>
<dbReference type="InterPro" id="IPR016035">
    <property type="entry name" value="Acyl_Trfase/lysoPLipase"/>
</dbReference>
<dbReference type="Pfam" id="PF08659">
    <property type="entry name" value="KR"/>
    <property type="match status" value="1"/>
</dbReference>
<dbReference type="CDD" id="cd02440">
    <property type="entry name" value="AdoMet_MTases"/>
    <property type="match status" value="1"/>
</dbReference>
<keyword evidence="13" id="KW-1185">Reference proteome</keyword>
<dbReference type="PANTHER" id="PTHR43775">
    <property type="entry name" value="FATTY ACID SYNTHASE"/>
    <property type="match status" value="1"/>
</dbReference>
<dbReference type="InterPro" id="IPR016036">
    <property type="entry name" value="Malonyl_transacylase_ACP-bd"/>
</dbReference>
<dbReference type="PROSITE" id="PS51257">
    <property type="entry name" value="PROKAR_LIPOPROTEIN"/>
    <property type="match status" value="1"/>
</dbReference>
<dbReference type="Gene3D" id="3.30.559.70">
    <property type="entry name" value="Choline/Carnitine o-acyltransferase, domain 2"/>
    <property type="match status" value="1"/>
</dbReference>
<dbReference type="PROSITE" id="PS50075">
    <property type="entry name" value="CARRIER"/>
    <property type="match status" value="1"/>
</dbReference>
<feature type="domain" description="PKS/mFAS DH" evidence="11">
    <location>
        <begin position="924"/>
        <end position="1249"/>
    </location>
</feature>
<comment type="caution">
    <text evidence="12">The sequence shown here is derived from an EMBL/GenBank/DDBJ whole genome shotgun (WGS) entry which is preliminary data.</text>
</comment>
<dbReference type="SMART" id="SM00825">
    <property type="entry name" value="PKS_KS"/>
    <property type="match status" value="1"/>
</dbReference>
<keyword evidence="2" id="KW-0597">Phosphoprotein</keyword>
<dbReference type="PROSITE" id="PS52004">
    <property type="entry name" value="KS3_2"/>
    <property type="match status" value="1"/>
</dbReference>
<feature type="region of interest" description="N-terminal hotdog fold" evidence="8">
    <location>
        <begin position="924"/>
        <end position="1065"/>
    </location>
</feature>
<dbReference type="Gene3D" id="3.40.50.150">
    <property type="entry name" value="Vaccinia Virus protein VP39"/>
    <property type="match status" value="1"/>
</dbReference>
<keyword evidence="7" id="KW-0511">Multifunctional enzyme</keyword>
<dbReference type="Gene3D" id="3.90.700.10">
    <property type="entry name" value="Succinate dehydrogenase/fumarate reductase flavoprotein, catalytic domain"/>
    <property type="match status" value="1"/>
</dbReference>
<evidence type="ECO:0000256" key="1">
    <source>
        <dbReference type="ARBA" id="ARBA00022450"/>
    </source>
</evidence>
<dbReference type="InterPro" id="IPR013968">
    <property type="entry name" value="PKS_KR"/>
</dbReference>
<dbReference type="Pfam" id="PF00109">
    <property type="entry name" value="ketoacyl-synt"/>
    <property type="match status" value="1"/>
</dbReference>
<evidence type="ECO:0000256" key="7">
    <source>
        <dbReference type="ARBA" id="ARBA00023268"/>
    </source>
</evidence>
<dbReference type="SUPFAM" id="SSF51905">
    <property type="entry name" value="FAD/NAD(P)-binding domain"/>
    <property type="match status" value="1"/>
</dbReference>
<dbReference type="SUPFAM" id="SSF50129">
    <property type="entry name" value="GroES-like"/>
    <property type="match status" value="1"/>
</dbReference>
<dbReference type="InterPro" id="IPR027477">
    <property type="entry name" value="Succ_DH/fumarate_Rdtase_cat_sf"/>
</dbReference>
<evidence type="ECO:0000256" key="3">
    <source>
        <dbReference type="ARBA" id="ARBA00022630"/>
    </source>
</evidence>
<dbReference type="Gene3D" id="3.30.559.10">
    <property type="entry name" value="Chloramphenicol acetyltransferase-like domain"/>
    <property type="match status" value="1"/>
</dbReference>
<dbReference type="Gene3D" id="3.40.50.720">
    <property type="entry name" value="NAD(P)-binding Rossmann-like Domain"/>
    <property type="match status" value="1"/>
</dbReference>
<dbReference type="Pfam" id="PF16197">
    <property type="entry name" value="KAsynt_C_assoc"/>
    <property type="match status" value="1"/>
</dbReference>
<evidence type="ECO:0000313" key="13">
    <source>
        <dbReference type="Proteomes" id="UP000573603"/>
    </source>
</evidence>
<dbReference type="GO" id="GO:0044550">
    <property type="term" value="P:secondary metabolite biosynthetic process"/>
    <property type="evidence" value="ECO:0007669"/>
    <property type="project" value="TreeGrafter"/>
</dbReference>
<dbReference type="SUPFAM" id="SSF52151">
    <property type="entry name" value="FabD/lysophospholipase-like"/>
    <property type="match status" value="1"/>
</dbReference>
<dbReference type="InterPro" id="IPR020807">
    <property type="entry name" value="PKS_DH"/>
</dbReference>
<dbReference type="InterPro" id="IPR049900">
    <property type="entry name" value="PKS_mFAS_DH"/>
</dbReference>
<dbReference type="Gene3D" id="3.10.129.110">
    <property type="entry name" value="Polyketide synthase dehydratase"/>
    <property type="match status" value="1"/>
</dbReference>